<dbReference type="Proteomes" id="UP000247702">
    <property type="component" value="Unassembled WGS sequence"/>
</dbReference>
<reference evidence="2 4" key="1">
    <citation type="submission" date="2017-11" db="EMBL/GenBank/DDBJ databases">
        <title>The genome of Rhizophagus clarus HR1 reveals common genetic basis of auxotrophy among arbuscular mycorrhizal fungi.</title>
        <authorList>
            <person name="Kobayashi Y."/>
        </authorList>
    </citation>
    <scope>NUCLEOTIDE SEQUENCE [LARGE SCALE GENOMIC DNA]</scope>
    <source>
        <strain evidence="2 4">HR1</strain>
    </source>
</reference>
<evidence type="ECO:0000313" key="2">
    <source>
        <dbReference type="EMBL" id="GBC08158.1"/>
    </source>
</evidence>
<dbReference type="STRING" id="94130.A0A2Z6RYL1"/>
<dbReference type="EMBL" id="BLAL01000255">
    <property type="protein sequence ID" value="GES97068.1"/>
    <property type="molecule type" value="Genomic_DNA"/>
</dbReference>
<evidence type="ECO:0000313" key="3">
    <source>
        <dbReference type="EMBL" id="GES97068.1"/>
    </source>
</evidence>
<feature type="region of interest" description="Disordered" evidence="1">
    <location>
        <begin position="171"/>
        <end position="314"/>
    </location>
</feature>
<keyword evidence="4" id="KW-1185">Reference proteome</keyword>
<feature type="compositionally biased region" description="Basic and acidic residues" evidence="1">
    <location>
        <begin position="193"/>
        <end position="242"/>
    </location>
</feature>
<sequence>MQSPNLKEQNSNNRHDDKSWECFRNFACVHMWDGFVYLFIVVCDSENNLDHLMDNFSELRNRILYLHRHGGASDDKYDKTNDIIDRYIRSRFKKDEDMRNKVMLSVYKQLESHNIYDPYLRNMIQSFDKMSRFQRKTLREMFLSRIYGYSKFSEYLFNKWNNTKNNKDEVLRSEDKKVKQNVDQNINKHNTKNKKEDSHQEDKGFNSEEQKVDQRNDQNKNEHHTKNMNDEDPHQEDIKGDVEEQNVADESKSEHEENNTQNQSMEEKKHDYKETTSRSSTNKKGSKSKDKTSMKSTKADNTIEKKPKENQKKALKVGKLQQEIVTLQQEIITLRQEAANHQAALGGIMNVGWRDDDSNNSMQLTKDIEKLQKDLADFTRVKRGGINIKFNAASRLFESYGCKIYPEKTMKLVLSAVLQQHLIKIILKVADSYFTEAFNDNVEKDQENDSTSFTIDDKLEATILSKIKELIKLTTRFEEIRTGTDKHSRILPTKLRQQIYAALGHRGFSTSDHPFITQLTKDLIDEMNKYRIIESEEKNIKLEKEIITIITQVLRIFYFRLHTQEPIPSFEFYKSGDCFDPNVMESTSQIEQSDEEELEVEICSFPVIALIKNSDDESSRVFTKAQVIVRPIK</sequence>
<protein>
    <submittedName>
        <fullName evidence="2">Uncharacterized protein</fullName>
    </submittedName>
</protein>
<dbReference type="OrthoDB" id="2439870at2759"/>
<name>A0A2Z6RYL1_9GLOM</name>
<evidence type="ECO:0000313" key="4">
    <source>
        <dbReference type="Proteomes" id="UP000247702"/>
    </source>
</evidence>
<organism evidence="2 4">
    <name type="scientific">Rhizophagus clarus</name>
    <dbReference type="NCBI Taxonomy" id="94130"/>
    <lineage>
        <taxon>Eukaryota</taxon>
        <taxon>Fungi</taxon>
        <taxon>Fungi incertae sedis</taxon>
        <taxon>Mucoromycota</taxon>
        <taxon>Glomeromycotina</taxon>
        <taxon>Glomeromycetes</taxon>
        <taxon>Glomerales</taxon>
        <taxon>Glomeraceae</taxon>
        <taxon>Rhizophagus</taxon>
    </lineage>
</organism>
<dbReference type="EMBL" id="BEXD01004196">
    <property type="protein sequence ID" value="GBC08158.1"/>
    <property type="molecule type" value="Genomic_DNA"/>
</dbReference>
<comment type="caution">
    <text evidence="2">The sequence shown here is derived from an EMBL/GenBank/DDBJ whole genome shotgun (WGS) entry which is preliminary data.</text>
</comment>
<evidence type="ECO:0000256" key="1">
    <source>
        <dbReference type="SAM" id="MobiDB-lite"/>
    </source>
</evidence>
<feature type="compositionally biased region" description="Basic and acidic residues" evidence="1">
    <location>
        <begin position="287"/>
        <end position="312"/>
    </location>
</feature>
<feature type="compositionally biased region" description="Basic and acidic residues" evidence="1">
    <location>
        <begin position="265"/>
        <end position="276"/>
    </location>
</feature>
<gene>
    <name evidence="3" type="ORF">RCL2_002365500</name>
    <name evidence="2" type="ORF">RclHR1_07930015</name>
</gene>
<feature type="compositionally biased region" description="Basic and acidic residues" evidence="1">
    <location>
        <begin position="171"/>
        <end position="180"/>
    </location>
</feature>
<dbReference type="Proteomes" id="UP000615446">
    <property type="component" value="Unassembled WGS sequence"/>
</dbReference>
<proteinExistence type="predicted"/>
<accession>A0A2Z6RYL1</accession>
<dbReference type="AlphaFoldDB" id="A0A2Z6RYL1"/>
<reference evidence="3" key="2">
    <citation type="submission" date="2019-10" db="EMBL/GenBank/DDBJ databases">
        <title>Conservation and host-specific expression of non-tandemly repeated heterogenous ribosome RNA gene in arbuscular mycorrhizal fungi.</title>
        <authorList>
            <person name="Maeda T."/>
            <person name="Kobayashi Y."/>
            <person name="Nakagawa T."/>
            <person name="Ezawa T."/>
            <person name="Yamaguchi K."/>
            <person name="Bino T."/>
            <person name="Nishimoto Y."/>
            <person name="Shigenobu S."/>
            <person name="Kawaguchi M."/>
        </authorList>
    </citation>
    <scope>NUCLEOTIDE SEQUENCE</scope>
    <source>
        <strain evidence="3">HR1</strain>
    </source>
</reference>
<feature type="compositionally biased region" description="Basic and acidic residues" evidence="1">
    <location>
        <begin position="249"/>
        <end position="258"/>
    </location>
</feature>